<evidence type="ECO:0000313" key="3">
    <source>
        <dbReference type="Proteomes" id="UP001152795"/>
    </source>
</evidence>
<feature type="compositionally biased region" description="Basic residues" evidence="1">
    <location>
        <begin position="239"/>
        <end position="262"/>
    </location>
</feature>
<proteinExistence type="predicted"/>
<organism evidence="2 3">
    <name type="scientific">Paramuricea clavata</name>
    <name type="common">Red gorgonian</name>
    <name type="synonym">Violescent sea-whip</name>
    <dbReference type="NCBI Taxonomy" id="317549"/>
    <lineage>
        <taxon>Eukaryota</taxon>
        <taxon>Metazoa</taxon>
        <taxon>Cnidaria</taxon>
        <taxon>Anthozoa</taxon>
        <taxon>Octocorallia</taxon>
        <taxon>Malacalcyonacea</taxon>
        <taxon>Plexauridae</taxon>
        <taxon>Paramuricea</taxon>
    </lineage>
</organism>
<protein>
    <submittedName>
        <fullName evidence="2">CUE domain-containing 1</fullName>
    </submittedName>
</protein>
<dbReference type="SMART" id="SM00546">
    <property type="entry name" value="CUE"/>
    <property type="match status" value="1"/>
</dbReference>
<dbReference type="EMBL" id="CACRXK020004469">
    <property type="protein sequence ID" value="CAB4002855.1"/>
    <property type="molecule type" value="Genomic_DNA"/>
</dbReference>
<dbReference type="Gene3D" id="1.10.8.10">
    <property type="entry name" value="DNA helicase RuvA subunit, C-terminal domain"/>
    <property type="match status" value="1"/>
</dbReference>
<keyword evidence="3" id="KW-1185">Reference proteome</keyword>
<dbReference type="SUPFAM" id="SSF46934">
    <property type="entry name" value="UBA-like"/>
    <property type="match status" value="1"/>
</dbReference>
<dbReference type="AlphaFoldDB" id="A0A7D9IDS0"/>
<dbReference type="InterPro" id="IPR003892">
    <property type="entry name" value="CUE"/>
</dbReference>
<dbReference type="CDD" id="cd14366">
    <property type="entry name" value="CUE_CUED1"/>
    <property type="match status" value="1"/>
</dbReference>
<gene>
    <name evidence="2" type="ORF">PACLA_8A016071</name>
</gene>
<dbReference type="PANTHER" id="PTHR13467">
    <property type="entry name" value="CUE DOMAIN CONTAINING PROTEIN 1"/>
    <property type="match status" value="1"/>
</dbReference>
<dbReference type="InterPro" id="IPR040195">
    <property type="entry name" value="CUE_CUED1"/>
</dbReference>
<dbReference type="InterPro" id="IPR009060">
    <property type="entry name" value="UBA-like_sf"/>
</dbReference>
<dbReference type="InterPro" id="IPR040192">
    <property type="entry name" value="CUEDC1"/>
</dbReference>
<feature type="region of interest" description="Disordered" evidence="1">
    <location>
        <begin position="127"/>
        <end position="146"/>
    </location>
</feature>
<accession>A0A7D9IDS0</accession>
<dbReference type="OrthoDB" id="5794653at2759"/>
<feature type="compositionally biased region" description="Polar residues" evidence="1">
    <location>
        <begin position="165"/>
        <end position="189"/>
    </location>
</feature>
<dbReference type="Proteomes" id="UP001152795">
    <property type="component" value="Unassembled WGS sequence"/>
</dbReference>
<dbReference type="PANTHER" id="PTHR13467:SF3">
    <property type="entry name" value="CUE DOMAIN-CONTAINING PROTEIN 1"/>
    <property type="match status" value="1"/>
</dbReference>
<dbReference type="PROSITE" id="PS51140">
    <property type="entry name" value="CUE"/>
    <property type="match status" value="1"/>
</dbReference>
<comment type="caution">
    <text evidence="2">The sequence shown here is derived from an EMBL/GenBank/DDBJ whole genome shotgun (WGS) entry which is preliminary data.</text>
</comment>
<feature type="region of interest" description="Disordered" evidence="1">
    <location>
        <begin position="160"/>
        <end position="284"/>
    </location>
</feature>
<name>A0A7D9IDS0_PARCT</name>
<dbReference type="Pfam" id="PF02845">
    <property type="entry name" value="CUE"/>
    <property type="match status" value="1"/>
</dbReference>
<evidence type="ECO:0000313" key="2">
    <source>
        <dbReference type="EMBL" id="CAB4002855.1"/>
    </source>
</evidence>
<sequence>MASRTVVELSQAVPRSRQLDFNKAMSDFKVMFPTFEHEVIEMVLRANNGLVDATVDQLLAMQSETINEPEDYGLLDPELNVRLPSYDDTAATTFEPPPAYTPRVEEDPSFRYDSTFLEPHLSAFNTPVSSQNTPPARKHHSQFHPPLLGTLPNDFLRLNLDDRTSPSQQSEGMSTENPLYAVSSVQRGTGSRHKSYRFNQDCRPHSGAMSQTAVPRPTVNGKDHGFDAIPSNGDEAKNGGKKGKGKKFGQMSRKFKRKKSKTNKGSTTYQQMSGTNLIDGDSGD</sequence>
<dbReference type="GO" id="GO:0043130">
    <property type="term" value="F:ubiquitin binding"/>
    <property type="evidence" value="ECO:0007669"/>
    <property type="project" value="InterPro"/>
</dbReference>
<evidence type="ECO:0000256" key="1">
    <source>
        <dbReference type="SAM" id="MobiDB-lite"/>
    </source>
</evidence>
<reference evidence="2" key="1">
    <citation type="submission" date="2020-04" db="EMBL/GenBank/DDBJ databases">
        <authorList>
            <person name="Alioto T."/>
            <person name="Alioto T."/>
            <person name="Gomez Garrido J."/>
        </authorList>
    </citation>
    <scope>NUCLEOTIDE SEQUENCE</scope>
    <source>
        <strain evidence="2">A484AB</strain>
    </source>
</reference>